<evidence type="ECO:0000313" key="2">
    <source>
        <dbReference type="EMBL" id="RZF33877.1"/>
    </source>
</evidence>
<name>A0A482WK22_LAOST</name>
<sequence length="195" mass="22011">MNTNIEKENSLSMLDSLNVMDNNELLQNLDMPANKSGSTKKTKKAIKSGRVSKKVIKKDKKDQKKEETQSKLLISKNNVPKNNPNVEQHSVTNLESRKKLKTVNDVRKTGRRKRTGDVDGGSCLQVSGSSSEDEDEELRRSRQVINDERGENTKPLRKKGRPEKTPTIPKLGAIKKAAEKIISEIRKQNFMDQIS</sequence>
<protein>
    <submittedName>
        <fullName evidence="2">Uncharacterized protein</fullName>
    </submittedName>
</protein>
<accession>A0A482WK22</accession>
<reference evidence="2 3" key="1">
    <citation type="journal article" date="2017" name="Gigascience">
        <title>Genome sequence of the small brown planthopper, Laodelphax striatellus.</title>
        <authorList>
            <person name="Zhu J."/>
            <person name="Jiang F."/>
            <person name="Wang X."/>
            <person name="Yang P."/>
            <person name="Bao Y."/>
            <person name="Zhao W."/>
            <person name="Wang W."/>
            <person name="Lu H."/>
            <person name="Wang Q."/>
            <person name="Cui N."/>
            <person name="Li J."/>
            <person name="Chen X."/>
            <person name="Luo L."/>
            <person name="Yu J."/>
            <person name="Kang L."/>
            <person name="Cui F."/>
        </authorList>
    </citation>
    <scope>NUCLEOTIDE SEQUENCE [LARGE SCALE GENOMIC DNA]</scope>
    <source>
        <strain evidence="2">Lst14</strain>
    </source>
</reference>
<feature type="region of interest" description="Disordered" evidence="1">
    <location>
        <begin position="25"/>
        <end position="172"/>
    </location>
</feature>
<evidence type="ECO:0000313" key="3">
    <source>
        <dbReference type="Proteomes" id="UP000291343"/>
    </source>
</evidence>
<gene>
    <name evidence="2" type="ORF">LSTR_LSTR009901</name>
</gene>
<feature type="compositionally biased region" description="Low complexity" evidence="1">
    <location>
        <begin position="76"/>
        <end position="86"/>
    </location>
</feature>
<organism evidence="2 3">
    <name type="scientific">Laodelphax striatellus</name>
    <name type="common">Small brown planthopper</name>
    <name type="synonym">Delphax striatella</name>
    <dbReference type="NCBI Taxonomy" id="195883"/>
    <lineage>
        <taxon>Eukaryota</taxon>
        <taxon>Metazoa</taxon>
        <taxon>Ecdysozoa</taxon>
        <taxon>Arthropoda</taxon>
        <taxon>Hexapoda</taxon>
        <taxon>Insecta</taxon>
        <taxon>Pterygota</taxon>
        <taxon>Neoptera</taxon>
        <taxon>Paraneoptera</taxon>
        <taxon>Hemiptera</taxon>
        <taxon>Auchenorrhyncha</taxon>
        <taxon>Fulgoroidea</taxon>
        <taxon>Delphacidae</taxon>
        <taxon>Criomorphinae</taxon>
        <taxon>Laodelphax</taxon>
    </lineage>
</organism>
<dbReference type="InParanoid" id="A0A482WK22"/>
<feature type="compositionally biased region" description="Basic and acidic residues" evidence="1">
    <location>
        <begin position="59"/>
        <end position="69"/>
    </location>
</feature>
<comment type="caution">
    <text evidence="2">The sequence shown here is derived from an EMBL/GenBank/DDBJ whole genome shotgun (WGS) entry which is preliminary data.</text>
</comment>
<dbReference type="SMR" id="A0A482WK22"/>
<feature type="compositionally biased region" description="Basic and acidic residues" evidence="1">
    <location>
        <begin position="137"/>
        <end position="154"/>
    </location>
</feature>
<dbReference type="Proteomes" id="UP000291343">
    <property type="component" value="Unassembled WGS sequence"/>
</dbReference>
<keyword evidence="3" id="KW-1185">Reference proteome</keyword>
<dbReference type="EMBL" id="QKKF02033200">
    <property type="protein sequence ID" value="RZF33877.1"/>
    <property type="molecule type" value="Genomic_DNA"/>
</dbReference>
<evidence type="ECO:0000256" key="1">
    <source>
        <dbReference type="SAM" id="MobiDB-lite"/>
    </source>
</evidence>
<feature type="compositionally biased region" description="Basic residues" evidence="1">
    <location>
        <begin position="38"/>
        <end position="58"/>
    </location>
</feature>
<proteinExistence type="predicted"/>
<dbReference type="AlphaFoldDB" id="A0A482WK22"/>